<dbReference type="EMBL" id="ML119838">
    <property type="protein sequence ID" value="RPA72973.1"/>
    <property type="molecule type" value="Genomic_DNA"/>
</dbReference>
<feature type="chain" id="PRO_5018074721" evidence="1">
    <location>
        <begin position="25"/>
        <end position="81"/>
    </location>
</feature>
<accession>A0A3N4HFS1</accession>
<reference evidence="2 3" key="1">
    <citation type="journal article" date="2018" name="Nat. Ecol. Evol.">
        <title>Pezizomycetes genomes reveal the molecular basis of ectomycorrhizal truffle lifestyle.</title>
        <authorList>
            <person name="Murat C."/>
            <person name="Payen T."/>
            <person name="Noel B."/>
            <person name="Kuo A."/>
            <person name="Morin E."/>
            <person name="Chen J."/>
            <person name="Kohler A."/>
            <person name="Krizsan K."/>
            <person name="Balestrini R."/>
            <person name="Da Silva C."/>
            <person name="Montanini B."/>
            <person name="Hainaut M."/>
            <person name="Levati E."/>
            <person name="Barry K.W."/>
            <person name="Belfiori B."/>
            <person name="Cichocki N."/>
            <person name="Clum A."/>
            <person name="Dockter R.B."/>
            <person name="Fauchery L."/>
            <person name="Guy J."/>
            <person name="Iotti M."/>
            <person name="Le Tacon F."/>
            <person name="Lindquist E.A."/>
            <person name="Lipzen A."/>
            <person name="Malagnac F."/>
            <person name="Mello A."/>
            <person name="Molinier V."/>
            <person name="Miyauchi S."/>
            <person name="Poulain J."/>
            <person name="Riccioni C."/>
            <person name="Rubini A."/>
            <person name="Sitrit Y."/>
            <person name="Splivallo R."/>
            <person name="Traeger S."/>
            <person name="Wang M."/>
            <person name="Zifcakova L."/>
            <person name="Wipf D."/>
            <person name="Zambonelli A."/>
            <person name="Paolocci F."/>
            <person name="Nowrousian M."/>
            <person name="Ottonello S."/>
            <person name="Baldrian P."/>
            <person name="Spatafora J.W."/>
            <person name="Henrissat B."/>
            <person name="Nagy L.G."/>
            <person name="Aury J.M."/>
            <person name="Wincker P."/>
            <person name="Grigoriev I.V."/>
            <person name="Bonfante P."/>
            <person name="Martin F.M."/>
        </authorList>
    </citation>
    <scope>NUCLEOTIDE SEQUENCE [LARGE SCALE GENOMIC DNA]</scope>
    <source>
        <strain evidence="2 3">RN42</strain>
    </source>
</reference>
<dbReference type="STRING" id="1160509.A0A3N4HFS1"/>
<organism evidence="2 3">
    <name type="scientific">Ascobolus immersus RN42</name>
    <dbReference type="NCBI Taxonomy" id="1160509"/>
    <lineage>
        <taxon>Eukaryota</taxon>
        <taxon>Fungi</taxon>
        <taxon>Dikarya</taxon>
        <taxon>Ascomycota</taxon>
        <taxon>Pezizomycotina</taxon>
        <taxon>Pezizomycetes</taxon>
        <taxon>Pezizales</taxon>
        <taxon>Ascobolaceae</taxon>
        <taxon>Ascobolus</taxon>
    </lineage>
</organism>
<proteinExistence type="predicted"/>
<evidence type="ECO:0000313" key="3">
    <source>
        <dbReference type="Proteomes" id="UP000275078"/>
    </source>
</evidence>
<dbReference type="Proteomes" id="UP000275078">
    <property type="component" value="Unassembled WGS sequence"/>
</dbReference>
<feature type="non-terminal residue" evidence="2">
    <location>
        <position position="1"/>
    </location>
</feature>
<feature type="signal peptide" evidence="1">
    <location>
        <begin position="1"/>
        <end position="24"/>
    </location>
</feature>
<evidence type="ECO:0000313" key="2">
    <source>
        <dbReference type="EMBL" id="RPA72973.1"/>
    </source>
</evidence>
<gene>
    <name evidence="2" type="ORF">BJ508DRAFT_187684</name>
</gene>
<name>A0A3N4HFS1_ASCIM</name>
<dbReference type="AlphaFoldDB" id="A0A3N4HFS1"/>
<keyword evidence="3" id="KW-1185">Reference proteome</keyword>
<feature type="non-terminal residue" evidence="2">
    <location>
        <position position="81"/>
    </location>
</feature>
<evidence type="ECO:0000256" key="1">
    <source>
        <dbReference type="SAM" id="SignalP"/>
    </source>
</evidence>
<sequence length="81" mass="9264">YQEKAKRFLLKLLVLIHIFGGQPARGPELCGILIESSNGRVQNIFNDGGRICVVTTYHKSQNILLTEKLVLRYLHFRVGRL</sequence>
<keyword evidence="1" id="KW-0732">Signal</keyword>
<dbReference type="OrthoDB" id="3944494at2759"/>
<protein>
    <submittedName>
        <fullName evidence="2">Uncharacterized protein</fullName>
    </submittedName>
</protein>